<evidence type="ECO:0000256" key="7">
    <source>
        <dbReference type="ARBA" id="ARBA00023172"/>
    </source>
</evidence>
<dbReference type="GO" id="GO:0016740">
    <property type="term" value="F:transferase activity"/>
    <property type="evidence" value="ECO:0007669"/>
    <property type="project" value="UniProtKB-KW"/>
</dbReference>
<keyword evidence="3" id="KW-0808">Transferase</keyword>
<sequence length="341" mass="39061">MKTQRILSYIKRTQQGSVYSRIVKSARKAELLILVSDYLEREGLTSRKLRRNALHHFIRFIGPVRLSDISPETITAFNEFRRKEGASPNTLNTHHKLIAAFFKEQEFYFFDFKSPFRLVKCPRPGRAQNQRIAETDLESISKAIDCLGDPSKRIRLQAIIAILRCSGARGMDIRNMSLSHIDFQAGVVRELTRKAGIVQNLILSDDALKRIKLWLPNRNRQLITKGPFRWDSLPDEIKDQYPLFPSTQGAKLKDRMKPEQFRLSEKGYYNLIKEAGQNAGIDIYPHQFRHTTAHELLDAGADIRAVAQVLGHSDLKITMQYTERASSTLRGIVNSITRKAA</sequence>
<evidence type="ECO:0000259" key="11">
    <source>
        <dbReference type="PROSITE" id="PS51900"/>
    </source>
</evidence>
<dbReference type="GO" id="GO:0006310">
    <property type="term" value="P:DNA recombination"/>
    <property type="evidence" value="ECO:0007669"/>
    <property type="project" value="UniProtKB-KW"/>
</dbReference>
<dbReference type="Pfam" id="PF00589">
    <property type="entry name" value="Phage_integrase"/>
    <property type="match status" value="1"/>
</dbReference>
<dbReference type="PANTHER" id="PTHR30349">
    <property type="entry name" value="PHAGE INTEGRASE-RELATED"/>
    <property type="match status" value="1"/>
</dbReference>
<keyword evidence="5" id="KW-0229">DNA integration</keyword>
<keyword evidence="4" id="KW-0378">Hydrolase</keyword>
<evidence type="ECO:0000256" key="4">
    <source>
        <dbReference type="ARBA" id="ARBA00022801"/>
    </source>
</evidence>
<keyword evidence="7" id="KW-0233">DNA recombination</keyword>
<dbReference type="InterPro" id="IPR002104">
    <property type="entry name" value="Integrase_catalytic"/>
</dbReference>
<dbReference type="PROSITE" id="PS51898">
    <property type="entry name" value="TYR_RECOMBINASE"/>
    <property type="match status" value="1"/>
</dbReference>
<dbReference type="Gene3D" id="1.10.443.10">
    <property type="entry name" value="Intergrase catalytic core"/>
    <property type="match status" value="1"/>
</dbReference>
<keyword evidence="8" id="KW-1179">Viral genome integration</keyword>
<evidence type="ECO:0000256" key="1">
    <source>
        <dbReference type="ARBA" id="ARBA00008857"/>
    </source>
</evidence>
<keyword evidence="6 9" id="KW-0238">DNA-binding</keyword>
<dbReference type="EMBL" id="LR796328">
    <property type="protein sequence ID" value="CAB4136952.1"/>
    <property type="molecule type" value="Genomic_DNA"/>
</dbReference>
<name>A0A6J5LT59_9CAUD</name>
<dbReference type="GO" id="GO:0015074">
    <property type="term" value="P:DNA integration"/>
    <property type="evidence" value="ECO:0007669"/>
    <property type="project" value="UniProtKB-KW"/>
</dbReference>
<evidence type="ECO:0000256" key="3">
    <source>
        <dbReference type="ARBA" id="ARBA00022679"/>
    </source>
</evidence>
<dbReference type="GO" id="GO:0044826">
    <property type="term" value="P:viral genome integration into host DNA"/>
    <property type="evidence" value="ECO:0007669"/>
    <property type="project" value="UniProtKB-KW"/>
</dbReference>
<organism evidence="12">
    <name type="scientific">uncultured Caudovirales phage</name>
    <dbReference type="NCBI Taxonomy" id="2100421"/>
    <lineage>
        <taxon>Viruses</taxon>
        <taxon>Duplodnaviria</taxon>
        <taxon>Heunggongvirae</taxon>
        <taxon>Uroviricota</taxon>
        <taxon>Caudoviricetes</taxon>
        <taxon>Peduoviridae</taxon>
        <taxon>Maltschvirus</taxon>
        <taxon>Maltschvirus maltsch</taxon>
    </lineage>
</organism>
<proteinExistence type="inferred from homology"/>
<feature type="domain" description="Core-binding (CB)" evidence="11">
    <location>
        <begin position="29"/>
        <end position="106"/>
    </location>
</feature>
<protein>
    <recommendedName>
        <fullName evidence="2">Integrase</fullName>
    </recommendedName>
</protein>
<dbReference type="InterPro" id="IPR013762">
    <property type="entry name" value="Integrase-like_cat_sf"/>
</dbReference>
<dbReference type="PROSITE" id="PS51900">
    <property type="entry name" value="CB"/>
    <property type="match status" value="1"/>
</dbReference>
<evidence type="ECO:0000256" key="9">
    <source>
        <dbReference type="PROSITE-ProRule" id="PRU01248"/>
    </source>
</evidence>
<feature type="domain" description="Tyr recombinase" evidence="10">
    <location>
        <begin position="127"/>
        <end position="334"/>
    </location>
</feature>
<evidence type="ECO:0000256" key="6">
    <source>
        <dbReference type="ARBA" id="ARBA00023125"/>
    </source>
</evidence>
<dbReference type="InterPro" id="IPR044068">
    <property type="entry name" value="CB"/>
</dbReference>
<evidence type="ECO:0000256" key="2">
    <source>
        <dbReference type="ARBA" id="ARBA00016082"/>
    </source>
</evidence>
<dbReference type="GO" id="GO:0016787">
    <property type="term" value="F:hydrolase activity"/>
    <property type="evidence" value="ECO:0007669"/>
    <property type="project" value="UniProtKB-KW"/>
</dbReference>
<comment type="similarity">
    <text evidence="1">Belongs to the 'phage' integrase family.</text>
</comment>
<reference evidence="12" key="1">
    <citation type="submission" date="2020-04" db="EMBL/GenBank/DDBJ databases">
        <authorList>
            <person name="Chiriac C."/>
            <person name="Salcher M."/>
            <person name="Ghai R."/>
            <person name="Kavagutti S V."/>
        </authorList>
    </citation>
    <scope>NUCLEOTIDE SEQUENCE</scope>
</reference>
<dbReference type="InterPro" id="IPR050090">
    <property type="entry name" value="Tyrosine_recombinase_XerCD"/>
</dbReference>
<dbReference type="PANTHER" id="PTHR30349:SF64">
    <property type="entry name" value="PROPHAGE INTEGRASE INTD-RELATED"/>
    <property type="match status" value="1"/>
</dbReference>
<dbReference type="InterPro" id="IPR010998">
    <property type="entry name" value="Integrase_recombinase_N"/>
</dbReference>
<dbReference type="InterPro" id="IPR011010">
    <property type="entry name" value="DNA_brk_join_enz"/>
</dbReference>
<evidence type="ECO:0000256" key="5">
    <source>
        <dbReference type="ARBA" id="ARBA00022908"/>
    </source>
</evidence>
<dbReference type="GO" id="GO:0003677">
    <property type="term" value="F:DNA binding"/>
    <property type="evidence" value="ECO:0007669"/>
    <property type="project" value="UniProtKB-UniRule"/>
</dbReference>
<dbReference type="GO" id="GO:0075713">
    <property type="term" value="P:establishment of integrated proviral latency"/>
    <property type="evidence" value="ECO:0007669"/>
    <property type="project" value="UniProtKB-KW"/>
</dbReference>
<evidence type="ECO:0000313" key="12">
    <source>
        <dbReference type="EMBL" id="CAB4136952.1"/>
    </source>
</evidence>
<accession>A0A6J5LT59</accession>
<keyword evidence="8" id="KW-1160">Virus entry into host cell</keyword>
<evidence type="ECO:0000259" key="10">
    <source>
        <dbReference type="PROSITE" id="PS51898"/>
    </source>
</evidence>
<evidence type="ECO:0000256" key="8">
    <source>
        <dbReference type="ARBA" id="ARBA00023195"/>
    </source>
</evidence>
<gene>
    <name evidence="12" type="ORF">UFOVP313_23</name>
</gene>
<dbReference type="SUPFAM" id="SSF56349">
    <property type="entry name" value="DNA breaking-rejoining enzymes"/>
    <property type="match status" value="1"/>
</dbReference>
<dbReference type="Gene3D" id="1.10.150.130">
    <property type="match status" value="1"/>
</dbReference>